<dbReference type="CDD" id="cd06170">
    <property type="entry name" value="LuxR_C_like"/>
    <property type="match status" value="1"/>
</dbReference>
<dbReference type="InterPro" id="IPR016032">
    <property type="entry name" value="Sig_transdc_resp-reg_C-effctor"/>
</dbReference>
<evidence type="ECO:0000256" key="1">
    <source>
        <dbReference type="ARBA" id="ARBA00023015"/>
    </source>
</evidence>
<proteinExistence type="predicted"/>
<evidence type="ECO:0000256" key="2">
    <source>
        <dbReference type="ARBA" id="ARBA00023125"/>
    </source>
</evidence>
<dbReference type="SUPFAM" id="SSF55781">
    <property type="entry name" value="GAF domain-like"/>
    <property type="match status" value="1"/>
</dbReference>
<dbReference type="RefSeq" id="WP_348603439.1">
    <property type="nucleotide sequence ID" value="NZ_CP157276.1"/>
</dbReference>
<reference evidence="5 6" key="1">
    <citation type="submission" date="2023-11" db="EMBL/GenBank/DDBJ databases">
        <authorList>
            <person name="Val-Calvo J."/>
            <person name="Scortti M."/>
            <person name="Vazquez-Boland J."/>
        </authorList>
    </citation>
    <scope>NUCLEOTIDE SEQUENCE [LARGE SCALE GENOMIC DNA]</scope>
    <source>
        <strain evidence="5 6">DSM 46662</strain>
    </source>
</reference>
<keyword evidence="2" id="KW-0238">DNA-binding</keyword>
<dbReference type="SUPFAM" id="SSF46894">
    <property type="entry name" value="C-terminal effector domain of the bipartite response regulators"/>
    <property type="match status" value="1"/>
</dbReference>
<keyword evidence="6" id="KW-1185">Reference proteome</keyword>
<keyword evidence="3" id="KW-0804">Transcription</keyword>
<evidence type="ECO:0000313" key="6">
    <source>
        <dbReference type="Proteomes" id="UP001629744"/>
    </source>
</evidence>
<dbReference type="Pfam" id="PF00196">
    <property type="entry name" value="GerE"/>
    <property type="match status" value="1"/>
</dbReference>
<gene>
    <name evidence="5" type="ORF">ABEU19_003315</name>
</gene>
<feature type="domain" description="HTH luxR-type" evidence="4">
    <location>
        <begin position="184"/>
        <end position="249"/>
    </location>
</feature>
<dbReference type="EMBL" id="JBDLNU010000004">
    <property type="protein sequence ID" value="MFM1729799.1"/>
    <property type="molecule type" value="Genomic_DNA"/>
</dbReference>
<keyword evidence="1" id="KW-0805">Transcription regulation</keyword>
<protein>
    <submittedName>
        <fullName evidence="5">LuxR C-terminal-related transcriptional regulator</fullName>
    </submittedName>
</protein>
<dbReference type="InterPro" id="IPR000792">
    <property type="entry name" value="Tscrpt_reg_LuxR_C"/>
</dbReference>
<name>A0ABW9FX26_9NOCA</name>
<dbReference type="PRINTS" id="PR00038">
    <property type="entry name" value="HTHLUXR"/>
</dbReference>
<evidence type="ECO:0000256" key="3">
    <source>
        <dbReference type="ARBA" id="ARBA00023163"/>
    </source>
</evidence>
<dbReference type="PANTHER" id="PTHR44688:SF16">
    <property type="entry name" value="DNA-BINDING TRANSCRIPTIONAL ACTIVATOR DEVR_DOSR"/>
    <property type="match status" value="1"/>
</dbReference>
<organism evidence="5 6">
    <name type="scientific">Prescottella soli</name>
    <dbReference type="NCBI Taxonomy" id="1543852"/>
    <lineage>
        <taxon>Bacteria</taxon>
        <taxon>Bacillati</taxon>
        <taxon>Actinomycetota</taxon>
        <taxon>Actinomycetes</taxon>
        <taxon>Mycobacteriales</taxon>
        <taxon>Nocardiaceae</taxon>
        <taxon>Prescottella</taxon>
    </lineage>
</organism>
<evidence type="ECO:0000259" key="4">
    <source>
        <dbReference type="PROSITE" id="PS50043"/>
    </source>
</evidence>
<dbReference type="SMART" id="SM00421">
    <property type="entry name" value="HTH_LUXR"/>
    <property type="match status" value="1"/>
</dbReference>
<sequence>MTDVALRTTDYERVFEVLDRCSDVRTVPEFRTRIVTAMTEIFPVRVATCFVGSDYDSQFADPDATLAGAGSWESNRSVYQKDWARFDVFGTPEARRRLETRRVASLGDLRDLPEESAVYVRDYLDMWSLHSVNAMCLDLPGKARALVGLFDNDENALGPRDLTALQLLARQLSVLTRSLDAAPRRDLLAPLTDRQRDVARLVADGLSNAAIARRLTLTEDTVKKYVSRILAATGCASRTRLAVDLQRQSFGPPAT</sequence>
<dbReference type="Proteomes" id="UP001629744">
    <property type="component" value="Unassembled WGS sequence"/>
</dbReference>
<accession>A0ABW9FX26</accession>
<evidence type="ECO:0000313" key="5">
    <source>
        <dbReference type="EMBL" id="MFM1729799.1"/>
    </source>
</evidence>
<dbReference type="Gene3D" id="1.10.10.10">
    <property type="entry name" value="Winged helix-like DNA-binding domain superfamily/Winged helix DNA-binding domain"/>
    <property type="match status" value="1"/>
</dbReference>
<dbReference type="PROSITE" id="PS50043">
    <property type="entry name" value="HTH_LUXR_2"/>
    <property type="match status" value="1"/>
</dbReference>
<comment type="caution">
    <text evidence="5">The sequence shown here is derived from an EMBL/GenBank/DDBJ whole genome shotgun (WGS) entry which is preliminary data.</text>
</comment>
<dbReference type="PANTHER" id="PTHR44688">
    <property type="entry name" value="DNA-BINDING TRANSCRIPTIONAL ACTIVATOR DEVR_DOSR"/>
    <property type="match status" value="1"/>
</dbReference>
<dbReference type="InterPro" id="IPR036388">
    <property type="entry name" value="WH-like_DNA-bd_sf"/>
</dbReference>